<dbReference type="Proteomes" id="UP000075881">
    <property type="component" value="Unassembled WGS sequence"/>
</dbReference>
<dbReference type="UniPathway" id="UPA00378"/>
<dbReference type="Pfam" id="PF06427">
    <property type="entry name" value="UDP-g_GGTase"/>
    <property type="match status" value="1"/>
</dbReference>
<evidence type="ECO:0000259" key="14">
    <source>
        <dbReference type="Pfam" id="PF18400"/>
    </source>
</evidence>
<dbReference type="Pfam" id="PF18400">
    <property type="entry name" value="Thioredoxin_12"/>
    <property type="match status" value="1"/>
</dbReference>
<feature type="compositionally biased region" description="Low complexity" evidence="12">
    <location>
        <begin position="257"/>
        <end position="267"/>
    </location>
</feature>
<dbReference type="PANTHER" id="PTHR11226">
    <property type="entry name" value="UDP-GLUCOSE GLYCOPROTEIN:GLUCOSYLTRANSFERASE"/>
    <property type="match status" value="1"/>
</dbReference>
<dbReference type="STRING" id="43041.A0A182JZ54"/>
<comment type="cofactor">
    <cofactor evidence="1">
        <name>Ca(2+)</name>
        <dbReference type="ChEBI" id="CHEBI:29108"/>
    </cofactor>
</comment>
<name>A0A182JZ54_9DIPT</name>
<feature type="signal peptide" evidence="13">
    <location>
        <begin position="1"/>
        <end position="29"/>
    </location>
</feature>
<evidence type="ECO:0000259" key="15">
    <source>
        <dbReference type="Pfam" id="PF18401"/>
    </source>
</evidence>
<dbReference type="GO" id="GO:0005788">
    <property type="term" value="C:endoplasmic reticulum lumen"/>
    <property type="evidence" value="ECO:0007669"/>
    <property type="project" value="UniProtKB-SubCell"/>
</dbReference>
<evidence type="ECO:0000259" key="16">
    <source>
        <dbReference type="Pfam" id="PF18402"/>
    </source>
</evidence>
<evidence type="ECO:0000256" key="6">
    <source>
        <dbReference type="ARBA" id="ARBA00022679"/>
    </source>
</evidence>
<feature type="domain" description="UGGT thioredoxin-like" evidence="15">
    <location>
        <begin position="306"/>
        <end position="434"/>
    </location>
</feature>
<dbReference type="GO" id="GO:0018279">
    <property type="term" value="P:protein N-linked glycosylation via asparagine"/>
    <property type="evidence" value="ECO:0007669"/>
    <property type="project" value="TreeGrafter"/>
</dbReference>
<dbReference type="SUPFAM" id="SSF53448">
    <property type="entry name" value="Nucleotide-diphospho-sugar transferases"/>
    <property type="match status" value="1"/>
</dbReference>
<evidence type="ECO:0000256" key="5">
    <source>
        <dbReference type="ARBA" id="ARBA00022676"/>
    </source>
</evidence>
<evidence type="ECO:0000256" key="12">
    <source>
        <dbReference type="SAM" id="MobiDB-lite"/>
    </source>
</evidence>
<dbReference type="InterPro" id="IPR040694">
    <property type="entry name" value="UGGT_TRXL_2"/>
</dbReference>
<dbReference type="GO" id="GO:0051082">
    <property type="term" value="F:unfolded protein binding"/>
    <property type="evidence" value="ECO:0007669"/>
    <property type="project" value="TreeGrafter"/>
</dbReference>
<feature type="chain" id="PRO_5008124934" description="UDP-glucose:glycoprotein glucosyltransferase" evidence="13">
    <location>
        <begin position="30"/>
        <end position="1567"/>
    </location>
</feature>
<reference evidence="20" key="1">
    <citation type="submission" date="2013-03" db="EMBL/GenBank/DDBJ databases">
        <title>The Genome Sequence of Anopheles christyi ACHKN1017.</title>
        <authorList>
            <consortium name="The Broad Institute Genomics Platform"/>
            <person name="Neafsey D.E."/>
            <person name="Besansky N."/>
            <person name="Walker B."/>
            <person name="Young S.K."/>
            <person name="Zeng Q."/>
            <person name="Gargeya S."/>
            <person name="Fitzgerald M."/>
            <person name="Haas B."/>
            <person name="Abouelleil A."/>
            <person name="Allen A.W."/>
            <person name="Alvarado L."/>
            <person name="Arachchi H.M."/>
            <person name="Berlin A.M."/>
            <person name="Chapman S.B."/>
            <person name="Gainer-Dewar J."/>
            <person name="Goldberg J."/>
            <person name="Griggs A."/>
            <person name="Gujja S."/>
            <person name="Hansen M."/>
            <person name="Howarth C."/>
            <person name="Imamovic A."/>
            <person name="Ireland A."/>
            <person name="Larimer J."/>
            <person name="McCowan C."/>
            <person name="Murphy C."/>
            <person name="Pearson M."/>
            <person name="Poon T.W."/>
            <person name="Priest M."/>
            <person name="Roberts A."/>
            <person name="Saif S."/>
            <person name="Shea T."/>
            <person name="Sisk P."/>
            <person name="Sykes S."/>
            <person name="Wortman J."/>
            <person name="Nusbaum C."/>
            <person name="Birren B."/>
        </authorList>
    </citation>
    <scope>NUCLEOTIDE SEQUENCE [LARGE SCALE GENOMIC DNA]</scope>
    <source>
        <strain evidence="20">ACHKN1017</strain>
    </source>
</reference>
<keyword evidence="20" id="KW-1185">Reference proteome</keyword>
<evidence type="ECO:0000259" key="17">
    <source>
        <dbReference type="Pfam" id="PF18403"/>
    </source>
</evidence>
<organism evidence="19 20">
    <name type="scientific">Anopheles christyi</name>
    <dbReference type="NCBI Taxonomy" id="43041"/>
    <lineage>
        <taxon>Eukaryota</taxon>
        <taxon>Metazoa</taxon>
        <taxon>Ecdysozoa</taxon>
        <taxon>Arthropoda</taxon>
        <taxon>Hexapoda</taxon>
        <taxon>Insecta</taxon>
        <taxon>Pterygota</taxon>
        <taxon>Neoptera</taxon>
        <taxon>Endopterygota</taxon>
        <taxon>Diptera</taxon>
        <taxon>Nematocera</taxon>
        <taxon>Culicoidea</taxon>
        <taxon>Culicidae</taxon>
        <taxon>Anophelinae</taxon>
        <taxon>Anopheles</taxon>
    </lineage>
</organism>
<feature type="domain" description="Glucosyltransferase 24 catalytic" evidence="18">
    <location>
        <begin position="1252"/>
        <end position="1519"/>
    </location>
</feature>
<keyword evidence="7 13" id="KW-0732">Signal</keyword>
<evidence type="ECO:0008006" key="21">
    <source>
        <dbReference type="Google" id="ProtNLM"/>
    </source>
</evidence>
<keyword evidence="8" id="KW-0256">Endoplasmic reticulum</keyword>
<dbReference type="InterPro" id="IPR029044">
    <property type="entry name" value="Nucleotide-diphossugar_trans"/>
</dbReference>
<dbReference type="Pfam" id="PF18403">
    <property type="entry name" value="Thioredoxin_15"/>
    <property type="match status" value="1"/>
</dbReference>
<feature type="domain" description="UGGT thioredoxin-like" evidence="16">
    <location>
        <begin position="446"/>
        <end position="692"/>
    </location>
</feature>
<evidence type="ECO:0000256" key="13">
    <source>
        <dbReference type="SAM" id="SignalP"/>
    </source>
</evidence>
<comment type="pathway">
    <text evidence="3">Protein modification; protein glycosylation.</text>
</comment>
<keyword evidence="9" id="KW-0325">Glycoprotein</keyword>
<dbReference type="VEuPathDB" id="VectorBase:ACHR003786"/>
<evidence type="ECO:0000256" key="9">
    <source>
        <dbReference type="ARBA" id="ARBA00023180"/>
    </source>
</evidence>
<dbReference type="GO" id="GO:0003980">
    <property type="term" value="F:UDP-glucose:glycoprotein glucosyltransferase activity"/>
    <property type="evidence" value="ECO:0007669"/>
    <property type="project" value="InterPro"/>
</dbReference>
<evidence type="ECO:0000256" key="4">
    <source>
        <dbReference type="ARBA" id="ARBA00006351"/>
    </source>
</evidence>
<dbReference type="FunFam" id="3.90.550.10:FF:000004">
    <property type="entry name" value="UDP-glucose glycoprotein glucosyltransferase 1"/>
    <property type="match status" value="1"/>
</dbReference>
<evidence type="ECO:0000256" key="2">
    <source>
        <dbReference type="ARBA" id="ARBA00004319"/>
    </source>
</evidence>
<evidence type="ECO:0000256" key="10">
    <source>
        <dbReference type="ARBA" id="ARBA00045874"/>
    </source>
</evidence>
<feature type="region of interest" description="Disordered" evidence="12">
    <location>
        <begin position="1526"/>
        <end position="1567"/>
    </location>
</feature>
<comment type="subcellular location">
    <subcellularLocation>
        <location evidence="2">Endoplasmic reticulum lumen</location>
    </subcellularLocation>
</comment>
<dbReference type="InterPro" id="IPR040497">
    <property type="entry name" value="Glyco_transf_24"/>
</dbReference>
<comment type="function">
    <text evidence="10">Recognizes glycoproteins with minor folding defects. Reglucosylates single N-glycans near the misfolded part of the protein, thus providing quality control for protein folding in the endoplasmic reticulum. Reglucosylated proteins are recognized by calreticulin for recycling to the endoplasmic reticulum and refolding or degradation.</text>
</comment>
<evidence type="ECO:0000256" key="3">
    <source>
        <dbReference type="ARBA" id="ARBA00004922"/>
    </source>
</evidence>
<reference evidence="19" key="2">
    <citation type="submission" date="2020-05" db="UniProtKB">
        <authorList>
            <consortium name="EnsemblMetazoa"/>
        </authorList>
    </citation>
    <scope>IDENTIFICATION</scope>
    <source>
        <strain evidence="19">ACHKN1017</strain>
    </source>
</reference>
<feature type="domain" description="UDP-glucose:glycoprotein glucosyltransferase thioredoxin-like" evidence="17">
    <location>
        <begin position="726"/>
        <end position="944"/>
    </location>
</feature>
<comment type="similarity">
    <text evidence="4">Belongs to the glycosyltransferase 8 family.</text>
</comment>
<evidence type="ECO:0000256" key="7">
    <source>
        <dbReference type="ARBA" id="ARBA00022729"/>
    </source>
</evidence>
<dbReference type="GO" id="GO:0036503">
    <property type="term" value="P:ERAD pathway"/>
    <property type="evidence" value="ECO:0007669"/>
    <property type="project" value="TreeGrafter"/>
</dbReference>
<feature type="region of interest" description="Disordered" evidence="12">
    <location>
        <begin position="245"/>
        <end position="272"/>
    </location>
</feature>
<keyword evidence="6" id="KW-0808">Transferase</keyword>
<keyword evidence="5" id="KW-0328">Glycosyltransferase</keyword>
<evidence type="ECO:0000259" key="18">
    <source>
        <dbReference type="Pfam" id="PF18404"/>
    </source>
</evidence>
<sequence length="1567" mass="176426">MRWVSSTQSVPIVTVGFLCLFNAVQLVYAEPKSHPITTQLSAKWGITPAQLEIAEFIDEESANSFWDYVELLNNIPDGLYRLETEEKRYRKSLELASDILGEGQIGLLKLALSLHSFSPKVQAHLQVATEVLTKGDCETTIFASVNGKVACAVNDLTGILRSGAKDTSTVETFAIDHIYPGSENNSLTVVLYGEIGTREFKEFHNAIKAETERGTVRYVLRHYVRKVSSRKVRLSGYGVELHLKSTEYKSQDDSPRPQDSSSGTDTTDPSDELEVEVEGFDFAQLKKRFPHLSHSLDRFRNSLLEQHEEIAPLKAWEFQELGLQAAQRIAEMQGDEALQMLQFISQNFPIQAKSLLTQTVTEEFKKEMRHNIEVFGRNLNLQPPDSALFLNGLFFDAETIDTVTLLDTLRSEMRVLEGLNRINIRGGSSTPLLGLDLSSSSKEFAIDIRDSAITWINDLENDAQYRRWPGSLKDLLRPTFPGMLRNIRKNLFNLVLIVDPVEGDSAGRDIVKLAESFVVHMAPVRIGLVFKSGEGEDFRAITCGFNYVHQKKSATEALGFLTDLYAATADQKVIRYADVRQVLKKKFNRLKLEEVDEILGEDSDFDYGRQLAQEFIDRLGLKTVPQALLNGVLLPQSALTSDEFEETILTEIMQQTPTLQKAVYMGDLHEGEPVIDYLMKQPHVMPRLNQRILAQDEPHFIDMSGRAHPDLEDITALGQLSNPDLTATLIKNLKYFGGKSTYQKFLGYRVHFLTVWVVGDLRQEAARKQLKNALKFMKSSSGTRVAFIPNVDGTDAIRSELKKDLNALVWATINTLEADESYELVMKLFEAFESNPNTVASSVPDSVLGFLPATQMHLKMLRVYCQRVLKLKASASTVMANGRLLGVFDGDEFFDTEDFSLLQSFNALQYTDKIRTAMKQASQSDADDTPTMTSDTIMKLVSILVPRQQSKSRYTIPSEVQDSRTSVKLAPKRTDQPFFEIVAVLDPASRGAQKLSSLLLLLRDVVNCQMKIFFCAIDKHSDMPVKTFYRFVVEPELHFTNDGRLSAGPSAKFVGLPANPLLTQSLNVPENWLVEVVRSVYDLDNIKLSEINGPVHSEYELEYLLLEGHCFDSTTGSPPRGLQITLGTEDRPIIVDTIVMANLGYFQLKANPGAWILKLRHGKSADIYDITSADGPNTVHTPESTRVIISSLRSHVLKLRVTKKPGMSGVDLLGDEKDAAGGGGIWDSISSIVGTGGGDNAGNGGNGETEVLNIFSVASGHLYERLLRIMMLSLLKHTSTPVKFWFLKNYLSPQFIDFLPHMAEEYGFQYELVQYKWPRWLHQQTEKQRIIWGYKILFLDVLFPLDVKKIIFVDADQIVRADMKELNDFDLGGAPYGYTPFCDSRQEMEGFRFWKQGYWKNHLQGRRYHISALYVVDLKRFRKIAAGDRIRGQYQALSQDPNSLSNLDQDLPNNMIHQVAIKSLPQEWLWCETWCSSETLQYAKTIDLCNNPLTKEAKLTAAQRIVPEWKDYDTEIKRLHAKIDDREHEEQAAAAAAAATAGKGQEPSNVHSTEYKETNAEAKHTEL</sequence>
<dbReference type="CDD" id="cd06432">
    <property type="entry name" value="GT8_HUGT1_C_like"/>
    <property type="match status" value="1"/>
</dbReference>
<accession>A0A182JZ54</accession>
<dbReference type="Pfam" id="PF18404">
    <property type="entry name" value="Glyco_transf_24"/>
    <property type="match status" value="1"/>
</dbReference>
<dbReference type="InterPro" id="IPR040693">
    <property type="entry name" value="UGGT_TRXL_1"/>
</dbReference>
<feature type="domain" description="UGGT thioredoxin-like" evidence="14">
    <location>
        <begin position="47"/>
        <end position="230"/>
    </location>
</feature>
<evidence type="ECO:0000256" key="8">
    <source>
        <dbReference type="ARBA" id="ARBA00022824"/>
    </source>
</evidence>
<feature type="compositionally biased region" description="Low complexity" evidence="12">
    <location>
        <begin position="1532"/>
        <end position="1541"/>
    </location>
</feature>
<dbReference type="Pfam" id="PF18401">
    <property type="entry name" value="Thioredoxin_13"/>
    <property type="match status" value="1"/>
</dbReference>
<evidence type="ECO:0000313" key="19">
    <source>
        <dbReference type="EnsemblMetazoa" id="ACHR003786-PA"/>
    </source>
</evidence>
<evidence type="ECO:0000313" key="20">
    <source>
        <dbReference type="Proteomes" id="UP000075881"/>
    </source>
</evidence>
<dbReference type="PANTHER" id="PTHR11226:SF0">
    <property type="entry name" value="UDP-GLUCOSE:GLYCOPROTEIN GLUCOSYLTRANSFERASE"/>
    <property type="match status" value="1"/>
</dbReference>
<evidence type="ECO:0000256" key="1">
    <source>
        <dbReference type="ARBA" id="ARBA00001913"/>
    </source>
</evidence>
<dbReference type="InterPro" id="IPR040525">
    <property type="entry name" value="UGGT_TRXL_4"/>
</dbReference>
<comment type="catalytic activity">
    <reaction evidence="11">
        <text>N(4)-(alpha-D-Man-(1-&gt;2)-alpha-D-Man-(1-&gt;2)-alpha-D-Man-(1-&gt;3)-[alpha-D-Man-(1-&gt;2)-alpha-D-Man-(1-&gt;3)-[alpha-D-Man-(1-&gt;2)-alpha-D-Man-(1-&gt;6)]-alpha-D-Man-(1-&gt;6)]-beta-D-Man-(1-&gt;4)-beta-D-GlcNAc-(1-&gt;4)-beta-D-GlcNAc)-L-asparaginyl-[protein] (N-glucan mannose isomer 9A1,2,3B1,2,3) + UDP-alpha-D-glucose = N(4)-(alpha-D-Glc-(1-&gt;3)-alpha-D-Man-(1-&gt;2)-alpha-D-Man-(1-&gt;2)-alpha-D-Man-(1-&gt;3)-[alpha-D-Man-(1-&gt;2)-alpha-D-Man-(1-&gt;3)-[alpha-D-Man-(1-&gt;2)-alpha-D-Man-(1-&gt;6)]-alpha-D-Man-(1-&gt;6)]-beta-D-Man-(1-&gt;4)-beta-D-GlcNAc-(1-&gt;4)-beta-D-GlcNAc)-L-asparaginyl-[protein] + UDP + H(+)</text>
        <dbReference type="Rhea" id="RHEA:61304"/>
        <dbReference type="Rhea" id="RHEA-COMP:14356"/>
        <dbReference type="Rhea" id="RHEA-COMP:14357"/>
        <dbReference type="ChEBI" id="CHEBI:15378"/>
        <dbReference type="ChEBI" id="CHEBI:58223"/>
        <dbReference type="ChEBI" id="CHEBI:58885"/>
        <dbReference type="ChEBI" id="CHEBI:59080"/>
        <dbReference type="ChEBI" id="CHEBI:139493"/>
    </reaction>
</comment>
<evidence type="ECO:0000256" key="11">
    <source>
        <dbReference type="ARBA" id="ARBA00048456"/>
    </source>
</evidence>
<dbReference type="Pfam" id="PF18402">
    <property type="entry name" value="Thioredoxin_14"/>
    <property type="match status" value="1"/>
</dbReference>
<proteinExistence type="inferred from homology"/>
<dbReference type="Gene3D" id="3.90.550.10">
    <property type="entry name" value="Spore Coat Polysaccharide Biosynthesis Protein SpsA, Chain A"/>
    <property type="match status" value="1"/>
</dbReference>
<dbReference type="EnsemblMetazoa" id="ACHR003786-RA">
    <property type="protein sequence ID" value="ACHR003786-PA"/>
    <property type="gene ID" value="ACHR003786"/>
</dbReference>
<dbReference type="InterPro" id="IPR040692">
    <property type="entry name" value="UGGT_TRXL_3"/>
</dbReference>
<dbReference type="InterPro" id="IPR009448">
    <property type="entry name" value="UDP-g_GGtrans"/>
</dbReference>
<protein>
    <recommendedName>
        <fullName evidence="21">UDP-glucose:glycoprotein glucosyltransferase</fullName>
    </recommendedName>
</protein>
<feature type="compositionally biased region" description="Basic and acidic residues" evidence="12">
    <location>
        <begin position="245"/>
        <end position="256"/>
    </location>
</feature>
<feature type="compositionally biased region" description="Basic and acidic residues" evidence="12">
    <location>
        <begin position="1553"/>
        <end position="1567"/>
    </location>
</feature>